<dbReference type="Proteomes" id="UP000560658">
    <property type="component" value="Unassembled WGS sequence"/>
</dbReference>
<name>A0A840D2N3_9BACE</name>
<evidence type="ECO:0000313" key="8">
    <source>
        <dbReference type="Proteomes" id="UP000560658"/>
    </source>
</evidence>
<dbReference type="GO" id="GO:0016987">
    <property type="term" value="F:sigma factor activity"/>
    <property type="evidence" value="ECO:0007669"/>
    <property type="project" value="UniProtKB-KW"/>
</dbReference>
<evidence type="ECO:0000256" key="1">
    <source>
        <dbReference type="ARBA" id="ARBA00010641"/>
    </source>
</evidence>
<evidence type="ECO:0000259" key="5">
    <source>
        <dbReference type="Pfam" id="PF04542"/>
    </source>
</evidence>
<feature type="domain" description="RNA polymerase sigma-70 region 2" evidence="5">
    <location>
        <begin position="14"/>
        <end position="75"/>
    </location>
</feature>
<dbReference type="GO" id="GO:0003677">
    <property type="term" value="F:DNA binding"/>
    <property type="evidence" value="ECO:0007669"/>
    <property type="project" value="InterPro"/>
</dbReference>
<keyword evidence="4" id="KW-0804">Transcription</keyword>
<evidence type="ECO:0000256" key="2">
    <source>
        <dbReference type="ARBA" id="ARBA00023015"/>
    </source>
</evidence>
<dbReference type="InterPro" id="IPR013249">
    <property type="entry name" value="RNA_pol_sigma70_r4_t2"/>
</dbReference>
<keyword evidence="3" id="KW-0731">Sigma factor</keyword>
<comment type="caution">
    <text evidence="7">The sequence shown here is derived from an EMBL/GenBank/DDBJ whole genome shotgun (WGS) entry which is preliminary data.</text>
</comment>
<dbReference type="PANTHER" id="PTHR43133:SF46">
    <property type="entry name" value="RNA POLYMERASE SIGMA-70 FACTOR ECF SUBFAMILY"/>
    <property type="match status" value="1"/>
</dbReference>
<dbReference type="EMBL" id="JACIER010000001">
    <property type="protein sequence ID" value="MBB4042543.1"/>
    <property type="molecule type" value="Genomic_DNA"/>
</dbReference>
<evidence type="ECO:0000256" key="3">
    <source>
        <dbReference type="ARBA" id="ARBA00023082"/>
    </source>
</evidence>
<evidence type="ECO:0000256" key="4">
    <source>
        <dbReference type="ARBA" id="ARBA00023163"/>
    </source>
</evidence>
<dbReference type="InterPro" id="IPR013325">
    <property type="entry name" value="RNA_pol_sigma_r2"/>
</dbReference>
<dbReference type="GO" id="GO:0006352">
    <property type="term" value="P:DNA-templated transcription initiation"/>
    <property type="evidence" value="ECO:0007669"/>
    <property type="project" value="InterPro"/>
</dbReference>
<dbReference type="AlphaFoldDB" id="A0A840D2N3"/>
<feature type="domain" description="RNA polymerase sigma factor 70 region 4 type 2" evidence="6">
    <location>
        <begin position="106"/>
        <end position="158"/>
    </location>
</feature>
<comment type="similarity">
    <text evidence="1">Belongs to the sigma-70 factor family. ECF subfamily.</text>
</comment>
<protein>
    <submittedName>
        <fullName evidence="7">RNA polymerase sigma-70 factor (ECF subfamily)</fullName>
    </submittedName>
</protein>
<dbReference type="NCBIfam" id="TIGR02937">
    <property type="entry name" value="sigma70-ECF"/>
    <property type="match status" value="1"/>
</dbReference>
<dbReference type="Pfam" id="PF08281">
    <property type="entry name" value="Sigma70_r4_2"/>
    <property type="match status" value="1"/>
</dbReference>
<dbReference type="CDD" id="cd06171">
    <property type="entry name" value="Sigma70_r4"/>
    <property type="match status" value="1"/>
</dbReference>
<gene>
    <name evidence="7" type="ORF">GGR06_000302</name>
</gene>
<dbReference type="InterPro" id="IPR036388">
    <property type="entry name" value="WH-like_DNA-bd_sf"/>
</dbReference>
<dbReference type="RefSeq" id="WP_044159680.1">
    <property type="nucleotide sequence ID" value="NZ_JACIER010000001.1"/>
</dbReference>
<dbReference type="SUPFAM" id="SSF88659">
    <property type="entry name" value="Sigma3 and sigma4 domains of RNA polymerase sigma factors"/>
    <property type="match status" value="1"/>
</dbReference>
<dbReference type="InterPro" id="IPR014284">
    <property type="entry name" value="RNA_pol_sigma-70_dom"/>
</dbReference>
<proteinExistence type="inferred from homology"/>
<dbReference type="InterPro" id="IPR039425">
    <property type="entry name" value="RNA_pol_sigma-70-like"/>
</dbReference>
<dbReference type="SUPFAM" id="SSF88946">
    <property type="entry name" value="Sigma2 domain of RNA polymerase sigma factors"/>
    <property type="match status" value="1"/>
</dbReference>
<dbReference type="Gene3D" id="1.10.1740.10">
    <property type="match status" value="1"/>
</dbReference>
<keyword evidence="2" id="KW-0805">Transcription regulation</keyword>
<keyword evidence="8" id="KW-1185">Reference proteome</keyword>
<reference evidence="7" key="1">
    <citation type="submission" date="2020-08" db="EMBL/GenBank/DDBJ databases">
        <title>Genomic Encyclopedia of Type Strains, Phase IV (KMG-IV): sequencing the most valuable type-strain genomes for metagenomic binning, comparative biology and taxonomic classification.</title>
        <authorList>
            <person name="Goeker M."/>
        </authorList>
    </citation>
    <scope>NUCLEOTIDE SEQUENCE [LARGE SCALE GENOMIC DNA]</scope>
    <source>
        <strain evidence="7">DSM 105720</strain>
    </source>
</reference>
<dbReference type="InterPro" id="IPR013324">
    <property type="entry name" value="RNA_pol_sigma_r3/r4-like"/>
</dbReference>
<dbReference type="Pfam" id="PF04542">
    <property type="entry name" value="Sigma70_r2"/>
    <property type="match status" value="1"/>
</dbReference>
<dbReference type="InterPro" id="IPR007627">
    <property type="entry name" value="RNA_pol_sigma70_r2"/>
</dbReference>
<accession>A0A840D2N3</accession>
<dbReference type="PANTHER" id="PTHR43133">
    <property type="entry name" value="RNA POLYMERASE ECF-TYPE SIGMA FACTO"/>
    <property type="match status" value="1"/>
</dbReference>
<organism evidence="7 8">
    <name type="scientific">Bacteroides reticulotermitis</name>
    <dbReference type="NCBI Taxonomy" id="1133319"/>
    <lineage>
        <taxon>Bacteria</taxon>
        <taxon>Pseudomonadati</taxon>
        <taxon>Bacteroidota</taxon>
        <taxon>Bacteroidia</taxon>
        <taxon>Bacteroidales</taxon>
        <taxon>Bacteroidaceae</taxon>
        <taxon>Bacteroides</taxon>
    </lineage>
</organism>
<sequence>MSSTSKVEKAAIELFQEHFEHLVIVVDNYVHSIPVAEDIVQDLFIKLWEKNRLINATPAFLYTCGRNFALNYLRDFSSKMSLHELTSELYILDEQEEELSYMNRLEEIHRAVESLPPQCQTVLRMIYFENKHYAEVAQEMGISINTVKTHIYLAIKTLRKNFTFYLCCSL</sequence>
<evidence type="ECO:0000259" key="6">
    <source>
        <dbReference type="Pfam" id="PF08281"/>
    </source>
</evidence>
<dbReference type="Gene3D" id="1.10.10.10">
    <property type="entry name" value="Winged helix-like DNA-binding domain superfamily/Winged helix DNA-binding domain"/>
    <property type="match status" value="1"/>
</dbReference>
<evidence type="ECO:0000313" key="7">
    <source>
        <dbReference type="EMBL" id="MBB4042543.1"/>
    </source>
</evidence>